<dbReference type="SUPFAM" id="SSF48557">
    <property type="entry name" value="L-aspartase-like"/>
    <property type="match status" value="1"/>
</dbReference>
<dbReference type="PANTHER" id="PTHR42696">
    <property type="entry name" value="ASPARTATE AMMONIA-LYASE"/>
    <property type="match status" value="1"/>
</dbReference>
<dbReference type="NCBIfam" id="NF008909">
    <property type="entry name" value="PRK12273.1"/>
    <property type="match status" value="1"/>
</dbReference>
<dbReference type="Pfam" id="PF00206">
    <property type="entry name" value="Lyase_1"/>
    <property type="match status" value="1"/>
</dbReference>
<dbReference type="Gene3D" id="1.10.275.10">
    <property type="entry name" value="Fumarase/aspartase (N-terminal domain)"/>
    <property type="match status" value="1"/>
</dbReference>
<dbReference type="Gene3D" id="1.20.200.10">
    <property type="entry name" value="Fumarase/aspartase (Central domain)"/>
    <property type="match status" value="1"/>
</dbReference>
<dbReference type="GO" id="GO:0006099">
    <property type="term" value="P:tricarboxylic acid cycle"/>
    <property type="evidence" value="ECO:0007669"/>
    <property type="project" value="InterPro"/>
</dbReference>
<dbReference type="CDD" id="cd01357">
    <property type="entry name" value="Aspartase"/>
    <property type="match status" value="1"/>
</dbReference>
<reference evidence="6 7" key="1">
    <citation type="journal article" date="2012" name="J. Bacteriol.">
        <title>Complete genome sequences of Desulfosporosinus orientis DSM765T, Desulfosporosinus youngiae DSM17734T, Desulfosporosinus meridiei DSM13257T, and Desulfosporosinus acidiphilus DSM22704T.</title>
        <authorList>
            <person name="Pester M."/>
            <person name="Brambilla E."/>
            <person name="Alazard D."/>
            <person name="Rattei T."/>
            <person name="Weinmaier T."/>
            <person name="Han J."/>
            <person name="Lucas S."/>
            <person name="Lapidus A."/>
            <person name="Cheng J.F."/>
            <person name="Goodwin L."/>
            <person name="Pitluck S."/>
            <person name="Peters L."/>
            <person name="Ovchinnikova G."/>
            <person name="Teshima H."/>
            <person name="Detter J.C."/>
            <person name="Han C.S."/>
            <person name="Tapia R."/>
            <person name="Land M.L."/>
            <person name="Hauser L."/>
            <person name="Kyrpides N.C."/>
            <person name="Ivanova N.N."/>
            <person name="Pagani I."/>
            <person name="Huntmann M."/>
            <person name="Wei C.L."/>
            <person name="Davenport K.W."/>
            <person name="Daligault H."/>
            <person name="Chain P.S."/>
            <person name="Chen A."/>
            <person name="Mavromatis K."/>
            <person name="Markowitz V."/>
            <person name="Szeto E."/>
            <person name="Mikhailova N."/>
            <person name="Pati A."/>
            <person name="Wagner M."/>
            <person name="Woyke T."/>
            <person name="Ollivier B."/>
            <person name="Klenk H.P."/>
            <person name="Spring S."/>
            <person name="Loy A."/>
        </authorList>
    </citation>
    <scope>NUCLEOTIDE SEQUENCE [LARGE SCALE GENOMIC DNA]</scope>
    <source>
        <strain evidence="7">DSM 22704 / JCM 16185 / SJ4</strain>
    </source>
</reference>
<proteinExistence type="predicted"/>
<dbReference type="RefSeq" id="WP_014825390.1">
    <property type="nucleotide sequence ID" value="NC_018068.1"/>
</dbReference>
<sequence>MGFRIEKDAIGEREIPENQYFGINTKRAQENFKLGVKSVNLKLIHEIALIKKASALVNQRLKKLPADKAKAIIKACDEVIDGKLDQEFDLSAFQGGAGTSTNMNVNEVVANRAIEILGGKKGNYELVHPLNDVNMSQSTNDVYPTALRIAAIHLLRALSYSLADLQEALQLKENEFSDVLKLGRTELMDALPMMMGQEFGAYAKSIERDRWRVYKGEERLRQINLGGTAIGTGLNASWDYIFGITDTIQELTGLGLARSDFPMDITQNNDVFVEVSGLLKACSTNLLKISNDLRLLASGPKGGLGEIELPQMQAGSTLMPGKVNPVIAEMIGQVAMRVMANDYAITMAASAGQLELNSFMPLIAECLLESLELLNQGVIIFREKCILGIKANKDKCRETLETSAVMAAALVHHIGYDQAACFAGKALRENKSIREVMQEETTFPNSRIDEILNPLGITKPGIPGKQGL</sequence>
<feature type="domain" description="Fumarase C C-terminal" evidence="5">
    <location>
        <begin position="407"/>
        <end position="458"/>
    </location>
</feature>
<dbReference type="PROSITE" id="PS00163">
    <property type="entry name" value="FUMARATE_LYASES"/>
    <property type="match status" value="1"/>
</dbReference>
<evidence type="ECO:0000259" key="4">
    <source>
        <dbReference type="Pfam" id="PF00206"/>
    </source>
</evidence>
<dbReference type="GO" id="GO:0006531">
    <property type="term" value="P:aspartate metabolic process"/>
    <property type="evidence" value="ECO:0007669"/>
    <property type="project" value="TreeGrafter"/>
</dbReference>
<dbReference type="InterPro" id="IPR000362">
    <property type="entry name" value="Fumarate_lyase_fam"/>
</dbReference>
<dbReference type="InterPro" id="IPR018951">
    <property type="entry name" value="Fumarase_C_C"/>
</dbReference>
<dbReference type="PANTHER" id="PTHR42696:SF2">
    <property type="entry name" value="ASPARTATE AMMONIA-LYASE"/>
    <property type="match status" value="1"/>
</dbReference>
<dbReference type="InterPro" id="IPR024083">
    <property type="entry name" value="Fumarase/histidase_N"/>
</dbReference>
<evidence type="ECO:0000256" key="1">
    <source>
        <dbReference type="ARBA" id="ARBA00022605"/>
    </source>
</evidence>
<accession>I4D0Q2</accession>
<keyword evidence="2 6" id="KW-0456">Lyase</keyword>
<dbReference type="GO" id="GO:0008652">
    <property type="term" value="P:amino acid biosynthetic process"/>
    <property type="evidence" value="ECO:0007669"/>
    <property type="project" value="UniProtKB-KW"/>
</dbReference>
<dbReference type="OrthoDB" id="9802809at2"/>
<dbReference type="eggNOG" id="COG1027">
    <property type="taxonomic scope" value="Bacteria"/>
</dbReference>
<dbReference type="GO" id="GO:0008797">
    <property type="term" value="F:aspartate ammonia-lyase activity"/>
    <property type="evidence" value="ECO:0007669"/>
    <property type="project" value="TreeGrafter"/>
</dbReference>
<organism evidence="6 7">
    <name type="scientific">Desulfosporosinus acidiphilus (strain DSM 22704 / JCM 16185 / SJ4)</name>
    <dbReference type="NCBI Taxonomy" id="646529"/>
    <lineage>
        <taxon>Bacteria</taxon>
        <taxon>Bacillati</taxon>
        <taxon>Bacillota</taxon>
        <taxon>Clostridia</taxon>
        <taxon>Eubacteriales</taxon>
        <taxon>Desulfitobacteriaceae</taxon>
        <taxon>Desulfosporosinus</taxon>
    </lineage>
</organism>
<dbReference type="HOGENOM" id="CLU_021594_4_1_9"/>
<protein>
    <submittedName>
        <fullName evidence="6">Aspartate ammonia-lyase</fullName>
    </submittedName>
</protein>
<dbReference type="KEGG" id="dai:Desaci_0304"/>
<evidence type="ECO:0000256" key="3">
    <source>
        <dbReference type="SAM" id="Coils"/>
    </source>
</evidence>
<dbReference type="InterPro" id="IPR051546">
    <property type="entry name" value="Aspartate_Ammonia-Lyase"/>
</dbReference>
<gene>
    <name evidence="6" type="ordered locus">Desaci_0304</name>
</gene>
<dbReference type="Gene3D" id="1.10.40.30">
    <property type="entry name" value="Fumarase/aspartase (C-terminal domain)"/>
    <property type="match status" value="1"/>
</dbReference>
<dbReference type="AlphaFoldDB" id="I4D0Q2"/>
<dbReference type="PRINTS" id="PR00149">
    <property type="entry name" value="FUMRATELYASE"/>
</dbReference>
<evidence type="ECO:0000313" key="6">
    <source>
        <dbReference type="EMBL" id="AFM39376.1"/>
    </source>
</evidence>
<evidence type="ECO:0000259" key="5">
    <source>
        <dbReference type="Pfam" id="PF10415"/>
    </source>
</evidence>
<dbReference type="InterPro" id="IPR008948">
    <property type="entry name" value="L-Aspartase-like"/>
</dbReference>
<feature type="coiled-coil region" evidence="3">
    <location>
        <begin position="155"/>
        <end position="182"/>
    </location>
</feature>
<dbReference type="FunFam" id="1.10.275.10:FF:000001">
    <property type="entry name" value="Fumarate hydratase, mitochondrial"/>
    <property type="match status" value="1"/>
</dbReference>
<dbReference type="FunFam" id="1.20.200.10:FF:000001">
    <property type="entry name" value="Fumarate hydratase, mitochondrial"/>
    <property type="match status" value="1"/>
</dbReference>
<keyword evidence="1" id="KW-0028">Amino-acid biosynthesis</keyword>
<keyword evidence="3" id="KW-0175">Coiled coil</keyword>
<dbReference type="STRING" id="646529.Desaci_0304"/>
<dbReference type="Proteomes" id="UP000002892">
    <property type="component" value="Chromosome"/>
</dbReference>
<keyword evidence="7" id="KW-1185">Reference proteome</keyword>
<dbReference type="Pfam" id="PF10415">
    <property type="entry name" value="FumaraseC_C"/>
    <property type="match status" value="1"/>
</dbReference>
<name>I4D0Q2_DESAJ</name>
<dbReference type="InterPro" id="IPR020557">
    <property type="entry name" value="Fumarate_lyase_CS"/>
</dbReference>
<dbReference type="EMBL" id="CP003639">
    <property type="protein sequence ID" value="AFM39376.1"/>
    <property type="molecule type" value="Genomic_DNA"/>
</dbReference>
<dbReference type="GO" id="GO:0005829">
    <property type="term" value="C:cytosol"/>
    <property type="evidence" value="ECO:0007669"/>
    <property type="project" value="TreeGrafter"/>
</dbReference>
<evidence type="ECO:0000313" key="7">
    <source>
        <dbReference type="Proteomes" id="UP000002892"/>
    </source>
</evidence>
<dbReference type="InterPro" id="IPR022761">
    <property type="entry name" value="Fumarate_lyase_N"/>
</dbReference>
<evidence type="ECO:0000256" key="2">
    <source>
        <dbReference type="ARBA" id="ARBA00023239"/>
    </source>
</evidence>
<feature type="domain" description="Fumarate lyase N-terminal" evidence="4">
    <location>
        <begin position="11"/>
        <end position="339"/>
    </location>
</feature>